<evidence type="ECO:0000313" key="1">
    <source>
        <dbReference type="EMBL" id="KAF4131951.1"/>
    </source>
</evidence>
<dbReference type="AlphaFoldDB" id="A0A8S9TTA3"/>
<organism evidence="1 2">
    <name type="scientific">Phytophthora infestans</name>
    <name type="common">Potato late blight agent</name>
    <name type="synonym">Botrytis infestans</name>
    <dbReference type="NCBI Taxonomy" id="4787"/>
    <lineage>
        <taxon>Eukaryota</taxon>
        <taxon>Sar</taxon>
        <taxon>Stramenopiles</taxon>
        <taxon>Oomycota</taxon>
        <taxon>Peronosporomycetes</taxon>
        <taxon>Peronosporales</taxon>
        <taxon>Peronosporaceae</taxon>
        <taxon>Phytophthora</taxon>
    </lineage>
</organism>
<dbReference type="EMBL" id="JAACNO010002651">
    <property type="protein sequence ID" value="KAF4131951.1"/>
    <property type="molecule type" value="Genomic_DNA"/>
</dbReference>
<reference evidence="1" key="1">
    <citation type="submission" date="2020-03" db="EMBL/GenBank/DDBJ databases">
        <title>Hybrid Assembly of Korean Phytophthora infestans isolates.</title>
        <authorList>
            <person name="Prokchorchik M."/>
            <person name="Lee Y."/>
            <person name="Seo J."/>
            <person name="Cho J.-H."/>
            <person name="Park Y.-E."/>
            <person name="Jang D.-C."/>
            <person name="Im J.-S."/>
            <person name="Choi J.-G."/>
            <person name="Park H.-J."/>
            <person name="Lee G.-B."/>
            <person name="Lee Y.-G."/>
            <person name="Hong S.-Y."/>
            <person name="Cho K."/>
            <person name="Sohn K.H."/>
        </authorList>
    </citation>
    <scope>NUCLEOTIDE SEQUENCE</scope>
    <source>
        <strain evidence="1">KR_2_A2</strain>
    </source>
</reference>
<comment type="caution">
    <text evidence="1">The sequence shown here is derived from an EMBL/GenBank/DDBJ whole genome shotgun (WGS) entry which is preliminary data.</text>
</comment>
<sequence length="260" mass="28869">MTTFINLPGASARIWLWSVGAKAVSTFYGRITDSMRMNPLARLHGRWTASRGLPASQINDMTTFINLPGASANICLCSVGAKTVSTFYGRITDSMRMERFVRLHGRWSVSGLAFPQNNDKTTFINLPGASAKTWLWSVGPKAVSTFYGRITDSMRMDPLARLHGDVESVSGLACFSKQRYDNFHQSTRGVGQKWLWSVGAKAVSTFYGRITASMRMDPLARLHGEVESVSGLVCFSNQRFDNFHHSTRGVGQKMALERRG</sequence>
<proteinExistence type="predicted"/>
<gene>
    <name evidence="1" type="ORF">GN958_ATG18858</name>
</gene>
<accession>A0A8S9TTA3</accession>
<dbReference type="Proteomes" id="UP000704712">
    <property type="component" value="Unassembled WGS sequence"/>
</dbReference>
<protein>
    <submittedName>
        <fullName evidence="1">Uncharacterized protein</fullName>
    </submittedName>
</protein>
<evidence type="ECO:0000313" key="2">
    <source>
        <dbReference type="Proteomes" id="UP000704712"/>
    </source>
</evidence>
<name>A0A8S9TTA3_PHYIN</name>